<dbReference type="InterPro" id="IPR000524">
    <property type="entry name" value="Tscrpt_reg_HTH_GntR"/>
</dbReference>
<feature type="domain" description="HTH gntR-type" evidence="4">
    <location>
        <begin position="3"/>
        <end position="71"/>
    </location>
</feature>
<dbReference type="AlphaFoldDB" id="A0A1Y6CEN2"/>
<evidence type="ECO:0000313" key="5">
    <source>
        <dbReference type="EMBL" id="SMF57161.1"/>
    </source>
</evidence>
<dbReference type="RefSeq" id="WP_159460286.1">
    <property type="nucleotide sequence ID" value="NZ_FWZX01000021.1"/>
</dbReference>
<dbReference type="Pfam" id="PF00392">
    <property type="entry name" value="GntR"/>
    <property type="match status" value="1"/>
</dbReference>
<dbReference type="SUPFAM" id="SSF46785">
    <property type="entry name" value="Winged helix' DNA-binding domain"/>
    <property type="match status" value="1"/>
</dbReference>
<reference evidence="5 6" key="1">
    <citation type="submission" date="2017-04" db="EMBL/GenBank/DDBJ databases">
        <authorList>
            <person name="Afonso C.L."/>
            <person name="Miller P.J."/>
            <person name="Scott M.A."/>
            <person name="Spackman E."/>
            <person name="Goraichik I."/>
            <person name="Dimitrov K.M."/>
            <person name="Suarez D.L."/>
            <person name="Swayne D.E."/>
        </authorList>
    </citation>
    <scope>NUCLEOTIDE SEQUENCE [LARGE SCALE GENOMIC DNA]</scope>
    <source>
        <strain evidence="5 6">USBA 355</strain>
    </source>
</reference>
<dbReference type="CDD" id="cd07377">
    <property type="entry name" value="WHTH_GntR"/>
    <property type="match status" value="1"/>
</dbReference>
<dbReference type="Proteomes" id="UP000192917">
    <property type="component" value="Unassembled WGS sequence"/>
</dbReference>
<dbReference type="Gene3D" id="1.10.10.10">
    <property type="entry name" value="Winged helix-like DNA-binding domain superfamily/Winged helix DNA-binding domain"/>
    <property type="match status" value="1"/>
</dbReference>
<dbReference type="PANTHER" id="PTHR43537:SF5">
    <property type="entry name" value="UXU OPERON TRANSCRIPTIONAL REGULATOR"/>
    <property type="match status" value="1"/>
</dbReference>
<keyword evidence="6" id="KW-1185">Reference proteome</keyword>
<organism evidence="5 6">
    <name type="scientific">Tistlia consotensis USBA 355</name>
    <dbReference type="NCBI Taxonomy" id="560819"/>
    <lineage>
        <taxon>Bacteria</taxon>
        <taxon>Pseudomonadati</taxon>
        <taxon>Pseudomonadota</taxon>
        <taxon>Alphaproteobacteria</taxon>
        <taxon>Rhodospirillales</taxon>
        <taxon>Rhodovibrionaceae</taxon>
        <taxon>Tistlia</taxon>
    </lineage>
</organism>
<keyword evidence="3" id="KW-0804">Transcription</keyword>
<dbReference type="SUPFAM" id="SSF48008">
    <property type="entry name" value="GntR ligand-binding domain-like"/>
    <property type="match status" value="1"/>
</dbReference>
<evidence type="ECO:0000256" key="3">
    <source>
        <dbReference type="ARBA" id="ARBA00023163"/>
    </source>
</evidence>
<protein>
    <submittedName>
        <fullName evidence="5">Transcriptional regulator, GntR family</fullName>
    </submittedName>
</protein>
<accession>A0A1Y6CEN2</accession>
<proteinExistence type="predicted"/>
<evidence type="ECO:0000256" key="2">
    <source>
        <dbReference type="ARBA" id="ARBA00023125"/>
    </source>
</evidence>
<dbReference type="EMBL" id="FWZX01000021">
    <property type="protein sequence ID" value="SMF57161.1"/>
    <property type="molecule type" value="Genomic_DNA"/>
</dbReference>
<keyword evidence="2" id="KW-0238">DNA-binding</keyword>
<dbReference type="SMART" id="SM00895">
    <property type="entry name" value="FCD"/>
    <property type="match status" value="1"/>
</dbReference>
<dbReference type="Gene3D" id="1.20.120.530">
    <property type="entry name" value="GntR ligand-binding domain-like"/>
    <property type="match status" value="1"/>
</dbReference>
<evidence type="ECO:0000259" key="4">
    <source>
        <dbReference type="PROSITE" id="PS50949"/>
    </source>
</evidence>
<evidence type="ECO:0000313" key="6">
    <source>
        <dbReference type="Proteomes" id="UP000192917"/>
    </source>
</evidence>
<evidence type="ECO:0000256" key="1">
    <source>
        <dbReference type="ARBA" id="ARBA00023015"/>
    </source>
</evidence>
<sequence length="249" mass="27185">MATDRYQQTLTALQQLIETDAVAADGRLPTERELSETFGVGRRILRRALASLEEQGRILRHQGRGTFVVGRAAAAASAAADGAEAGLESMGLLPFDRANPVELIELRLALEPVMARLAAVRSSRLDVEELRALAERSAKAADHASYQAADAAFHRRIAELSRNSLFVALHEAVGRAMQDAALARFGENGHCFKRQSQHVGFHRAIVEAIAARDCQRAESLMHDHLSDVHQSLFVDSLPMGYAARRQAAE</sequence>
<dbReference type="PRINTS" id="PR00035">
    <property type="entry name" value="HTHGNTR"/>
</dbReference>
<dbReference type="STRING" id="560819.SAMN05428998_12171"/>
<dbReference type="InterPro" id="IPR008920">
    <property type="entry name" value="TF_FadR/GntR_C"/>
</dbReference>
<dbReference type="InterPro" id="IPR011711">
    <property type="entry name" value="GntR_C"/>
</dbReference>
<dbReference type="InterPro" id="IPR036388">
    <property type="entry name" value="WH-like_DNA-bd_sf"/>
</dbReference>
<dbReference type="InterPro" id="IPR036390">
    <property type="entry name" value="WH_DNA-bd_sf"/>
</dbReference>
<dbReference type="Pfam" id="PF07729">
    <property type="entry name" value="FCD"/>
    <property type="match status" value="1"/>
</dbReference>
<dbReference type="SMART" id="SM00345">
    <property type="entry name" value="HTH_GNTR"/>
    <property type="match status" value="1"/>
</dbReference>
<dbReference type="PROSITE" id="PS50949">
    <property type="entry name" value="HTH_GNTR"/>
    <property type="match status" value="1"/>
</dbReference>
<dbReference type="PANTHER" id="PTHR43537">
    <property type="entry name" value="TRANSCRIPTIONAL REGULATOR, GNTR FAMILY"/>
    <property type="match status" value="1"/>
</dbReference>
<name>A0A1Y6CEN2_9PROT</name>
<dbReference type="GO" id="GO:0003677">
    <property type="term" value="F:DNA binding"/>
    <property type="evidence" value="ECO:0007669"/>
    <property type="project" value="UniProtKB-KW"/>
</dbReference>
<dbReference type="GO" id="GO:0003700">
    <property type="term" value="F:DNA-binding transcription factor activity"/>
    <property type="evidence" value="ECO:0007669"/>
    <property type="project" value="InterPro"/>
</dbReference>
<keyword evidence="1" id="KW-0805">Transcription regulation</keyword>
<gene>
    <name evidence="5" type="ORF">SAMN05428998_12171</name>
</gene>